<dbReference type="Gene3D" id="3.40.50.300">
    <property type="entry name" value="P-loop containing nucleotide triphosphate hydrolases"/>
    <property type="match status" value="1"/>
</dbReference>
<gene>
    <name evidence="1" type="ORF">F2P47_00625</name>
</gene>
<name>A0A6N6VLT5_9HYPH</name>
<keyword evidence="2" id="KW-1185">Reference proteome</keyword>
<evidence type="ECO:0008006" key="3">
    <source>
        <dbReference type="Google" id="ProtNLM"/>
    </source>
</evidence>
<comment type="caution">
    <text evidence="1">The sequence shown here is derived from an EMBL/GenBank/DDBJ whole genome shotgun (WGS) entry which is preliminary data.</text>
</comment>
<reference evidence="1 2" key="1">
    <citation type="submission" date="2019-09" db="EMBL/GenBank/DDBJ databases">
        <title>Parvibaculum sedimenti sp. nov., isolated from sediment.</title>
        <authorList>
            <person name="Wang Y."/>
        </authorList>
    </citation>
    <scope>NUCLEOTIDE SEQUENCE [LARGE SCALE GENOMIC DNA]</scope>
    <source>
        <strain evidence="1 2">HXT-9</strain>
    </source>
</reference>
<dbReference type="RefSeq" id="WP_152214227.1">
    <property type="nucleotide sequence ID" value="NZ_WESC01000001.1"/>
</dbReference>
<sequence length="402" mass="45065">MKLLLHIGTAKTGTTTAQQWLSKNRPTLNNTGLWYPEVGGVNHQWLAILAMDPDKPDDGFYRLGLTDPEKHEAFVSKVSEAFAREYASASSARLRTAVISSEHLQLRLPNDEMVARVARFLADYFTSVEVIIYLRPQVDYAVSSASTASLLGSKVDVDWFNNESSLEAHLDYNQLVDRWEEAFGRSNVRLFSYRHAPSLVEMLIERFGIDRTNTVGVPNLNTALSVEKIALNNALQIPQFNEDNVVNQNRDIPFSALPKGNKLSIGLPLARKIQDRFNKSNRLLAERRDDVRWEDLNPDWSAYDRPSNLHLLDQECLFGRELASLVQAFNGQLHLERAAHAISGIQFAVAQGKVEQARGHLRAALQEIDAAAQIKNLKSNADRMRSIAVQAAQALRQPSPQS</sequence>
<evidence type="ECO:0000313" key="1">
    <source>
        <dbReference type="EMBL" id="KAB7742673.1"/>
    </source>
</evidence>
<dbReference type="InterPro" id="IPR027417">
    <property type="entry name" value="P-loop_NTPase"/>
</dbReference>
<dbReference type="AlphaFoldDB" id="A0A6N6VLT5"/>
<dbReference type="EMBL" id="WESC01000001">
    <property type="protein sequence ID" value="KAB7742673.1"/>
    <property type="molecule type" value="Genomic_DNA"/>
</dbReference>
<organism evidence="1 2">
    <name type="scientific">Parvibaculum sedimenti</name>
    <dbReference type="NCBI Taxonomy" id="2608632"/>
    <lineage>
        <taxon>Bacteria</taxon>
        <taxon>Pseudomonadati</taxon>
        <taxon>Pseudomonadota</taxon>
        <taxon>Alphaproteobacteria</taxon>
        <taxon>Hyphomicrobiales</taxon>
        <taxon>Parvibaculaceae</taxon>
        <taxon>Parvibaculum</taxon>
    </lineage>
</organism>
<evidence type="ECO:0000313" key="2">
    <source>
        <dbReference type="Proteomes" id="UP000468901"/>
    </source>
</evidence>
<proteinExistence type="predicted"/>
<protein>
    <recommendedName>
        <fullName evidence="3">Sulfotransferase family protein</fullName>
    </recommendedName>
</protein>
<dbReference type="Proteomes" id="UP000468901">
    <property type="component" value="Unassembled WGS sequence"/>
</dbReference>
<dbReference type="SUPFAM" id="SSF52540">
    <property type="entry name" value="P-loop containing nucleoside triphosphate hydrolases"/>
    <property type="match status" value="1"/>
</dbReference>
<accession>A0A6N6VLT5</accession>